<feature type="compositionally biased region" description="Polar residues" evidence="1">
    <location>
        <begin position="104"/>
        <end position="115"/>
    </location>
</feature>
<evidence type="ECO:0000313" key="2">
    <source>
        <dbReference type="EMBL" id="KAJ8416270.1"/>
    </source>
</evidence>
<dbReference type="Proteomes" id="UP001221898">
    <property type="component" value="Unassembled WGS sequence"/>
</dbReference>
<dbReference type="PANTHER" id="PTHR33244:SF3">
    <property type="entry name" value="PEPTIDASE A2 DOMAIN-CONTAINING PROTEIN"/>
    <property type="match status" value="1"/>
</dbReference>
<dbReference type="PANTHER" id="PTHR33244">
    <property type="entry name" value="INTEGRASE CATALYTIC DOMAIN-CONTAINING PROTEIN-RELATED"/>
    <property type="match status" value="1"/>
</dbReference>
<proteinExistence type="predicted"/>
<name>A0AAD7T8G1_9TELE</name>
<keyword evidence="3" id="KW-1185">Reference proteome</keyword>
<organism evidence="2 3">
    <name type="scientific">Aldrovandia affinis</name>
    <dbReference type="NCBI Taxonomy" id="143900"/>
    <lineage>
        <taxon>Eukaryota</taxon>
        <taxon>Metazoa</taxon>
        <taxon>Chordata</taxon>
        <taxon>Craniata</taxon>
        <taxon>Vertebrata</taxon>
        <taxon>Euteleostomi</taxon>
        <taxon>Actinopterygii</taxon>
        <taxon>Neopterygii</taxon>
        <taxon>Teleostei</taxon>
        <taxon>Notacanthiformes</taxon>
        <taxon>Halosauridae</taxon>
        <taxon>Aldrovandia</taxon>
    </lineage>
</organism>
<evidence type="ECO:0000313" key="3">
    <source>
        <dbReference type="Proteomes" id="UP001221898"/>
    </source>
</evidence>
<feature type="region of interest" description="Disordered" evidence="1">
    <location>
        <begin position="103"/>
        <end position="160"/>
    </location>
</feature>
<protein>
    <recommendedName>
        <fullName evidence="4">Integrase catalytic domain-containing protein</fullName>
    </recommendedName>
</protein>
<evidence type="ECO:0000256" key="1">
    <source>
        <dbReference type="SAM" id="MobiDB-lite"/>
    </source>
</evidence>
<dbReference type="AlphaFoldDB" id="A0AAD7T8G1"/>
<sequence length="173" mass="20035">MSRRTRTFLPTRDTQLKPKVVKDVITRKQAKGITVKHRYDTRARDMPTIIQGQTVRVLLHPNNPDGTWTLGICIDQLSDRSYIVLVKGKKYRRNRKDILPVPEQLQQAHVKNKQTPLPDDDWDAGSVQDAPVDTDQQRTSEETVELPDGQALQHTRSRSNIRRPLRYTRDFVS</sequence>
<gene>
    <name evidence="2" type="ORF">AAFF_G00382920</name>
</gene>
<accession>A0AAD7T8G1</accession>
<dbReference type="EMBL" id="JAINUG010000007">
    <property type="protein sequence ID" value="KAJ8416270.1"/>
    <property type="molecule type" value="Genomic_DNA"/>
</dbReference>
<evidence type="ECO:0008006" key="4">
    <source>
        <dbReference type="Google" id="ProtNLM"/>
    </source>
</evidence>
<comment type="caution">
    <text evidence="2">The sequence shown here is derived from an EMBL/GenBank/DDBJ whole genome shotgun (WGS) entry which is preliminary data.</text>
</comment>
<reference evidence="2" key="1">
    <citation type="journal article" date="2023" name="Science">
        <title>Genome structures resolve the early diversification of teleost fishes.</title>
        <authorList>
            <person name="Parey E."/>
            <person name="Louis A."/>
            <person name="Montfort J."/>
            <person name="Bouchez O."/>
            <person name="Roques C."/>
            <person name="Iampietro C."/>
            <person name="Lluch J."/>
            <person name="Castinel A."/>
            <person name="Donnadieu C."/>
            <person name="Desvignes T."/>
            <person name="Floi Bucao C."/>
            <person name="Jouanno E."/>
            <person name="Wen M."/>
            <person name="Mejri S."/>
            <person name="Dirks R."/>
            <person name="Jansen H."/>
            <person name="Henkel C."/>
            <person name="Chen W.J."/>
            <person name="Zahm M."/>
            <person name="Cabau C."/>
            <person name="Klopp C."/>
            <person name="Thompson A.W."/>
            <person name="Robinson-Rechavi M."/>
            <person name="Braasch I."/>
            <person name="Lecointre G."/>
            <person name="Bobe J."/>
            <person name="Postlethwait J.H."/>
            <person name="Berthelot C."/>
            <person name="Roest Crollius H."/>
            <person name="Guiguen Y."/>
        </authorList>
    </citation>
    <scope>NUCLEOTIDE SEQUENCE</scope>
    <source>
        <strain evidence="2">NC1722</strain>
    </source>
</reference>